<name>V5HZD6_IXORI</name>
<evidence type="ECO:0000313" key="5">
    <source>
        <dbReference type="EMBL" id="JAB81927.1"/>
    </source>
</evidence>
<dbReference type="PROSITE" id="PS50089">
    <property type="entry name" value="ZF_RING_2"/>
    <property type="match status" value="1"/>
</dbReference>
<dbReference type="SUPFAM" id="SSF57850">
    <property type="entry name" value="RING/U-box"/>
    <property type="match status" value="1"/>
</dbReference>
<evidence type="ECO:0000256" key="2">
    <source>
        <dbReference type="ARBA" id="ARBA00022833"/>
    </source>
</evidence>
<dbReference type="Pfam" id="PF21355">
    <property type="entry name" value="TRAF-mep_MATH"/>
    <property type="match status" value="1"/>
</dbReference>
<keyword evidence="2" id="KW-0862">Zinc</keyword>
<evidence type="ECO:0000259" key="4">
    <source>
        <dbReference type="PROSITE" id="PS50089"/>
    </source>
</evidence>
<accession>V5HZD6</accession>
<sequence>MRSFCISGFSDALDWRPILFQEPIIAQSACALCGVVSLKATRLSCGHTLCSECHEECSREGRTCPIDGESFDDDDCVRLDISEGFLGKRRAACWNKSNGCNFEGPVNSLLKHYIECAFHVVSCPKCQVPVLRSEVVGHCKHGCLVTSPEPVADTDRATQEHDRSEQRSIEIKAALGKLAQDLSCLHTSLSLCWRDVRAAERRSKEQLEAQSAKLLAHLTRLLTEGPSLAESGSSDAAGVAGEVEKGFQVGNLSAHAERALNATESACQGLPPDDQGKEFHWYLRGYTALRKQAGKDEGTVAESPRHYLSGYNVSIVCHLERAFGFSKVDCYLKIYPGANDSSLEWPFSETVRVGVINSADRKKSDFERVDASMYKDAHALQRPEGNPNKSFVFLKRWTLEYLEKHGFVEGDSLHLLLEVV</sequence>
<keyword evidence="5" id="KW-0675">Receptor</keyword>
<evidence type="ECO:0000256" key="1">
    <source>
        <dbReference type="ARBA" id="ARBA00022771"/>
    </source>
</evidence>
<organism evidence="5">
    <name type="scientific">Ixodes ricinus</name>
    <name type="common">Common tick</name>
    <name type="synonym">Acarus ricinus</name>
    <dbReference type="NCBI Taxonomy" id="34613"/>
    <lineage>
        <taxon>Eukaryota</taxon>
        <taxon>Metazoa</taxon>
        <taxon>Ecdysozoa</taxon>
        <taxon>Arthropoda</taxon>
        <taxon>Chelicerata</taxon>
        <taxon>Arachnida</taxon>
        <taxon>Acari</taxon>
        <taxon>Parasitiformes</taxon>
        <taxon>Ixodida</taxon>
        <taxon>Ixodoidea</taxon>
        <taxon>Ixodidae</taxon>
        <taxon>Ixodinae</taxon>
        <taxon>Ixodes</taxon>
    </lineage>
</organism>
<reference evidence="5" key="1">
    <citation type="journal article" date="2015" name="Sci. Rep.">
        <title>Tissue- and time-dependent transcription in Ixodes ricinus salivary glands and midguts when blood feeding on the vertebrate host.</title>
        <authorList>
            <person name="Kotsyfakis M."/>
            <person name="Schwarz A."/>
            <person name="Erhart J."/>
            <person name="Ribeiro J.M."/>
        </authorList>
    </citation>
    <scope>NUCLEOTIDE SEQUENCE</scope>
    <source>
        <tissue evidence="5">Salivary gland and midgut</tissue>
    </source>
</reference>
<protein>
    <submittedName>
        <fullName evidence="5">Putative tnf receptor-associated factor 6</fullName>
    </submittedName>
</protein>
<dbReference type="GO" id="GO:0009898">
    <property type="term" value="C:cytoplasmic side of plasma membrane"/>
    <property type="evidence" value="ECO:0007669"/>
    <property type="project" value="TreeGrafter"/>
</dbReference>
<dbReference type="InterPro" id="IPR008974">
    <property type="entry name" value="TRAF-like"/>
</dbReference>
<dbReference type="GO" id="GO:0005164">
    <property type="term" value="F:tumor necrosis factor receptor binding"/>
    <property type="evidence" value="ECO:0007669"/>
    <property type="project" value="TreeGrafter"/>
</dbReference>
<dbReference type="EMBL" id="GANP01002541">
    <property type="protein sequence ID" value="JAB81927.1"/>
    <property type="molecule type" value="mRNA"/>
</dbReference>
<dbReference type="InterPro" id="IPR013083">
    <property type="entry name" value="Znf_RING/FYVE/PHD"/>
</dbReference>
<dbReference type="PANTHER" id="PTHR10131">
    <property type="entry name" value="TNF RECEPTOR ASSOCIATED FACTOR"/>
    <property type="match status" value="1"/>
</dbReference>
<keyword evidence="1 3" id="KW-0479">Metal-binding</keyword>
<dbReference type="Gene3D" id="3.30.40.10">
    <property type="entry name" value="Zinc/RING finger domain, C3HC4 (zinc finger)"/>
    <property type="match status" value="2"/>
</dbReference>
<dbReference type="AlphaFoldDB" id="V5HZD6"/>
<evidence type="ECO:0000256" key="3">
    <source>
        <dbReference type="PROSITE-ProRule" id="PRU00175"/>
    </source>
</evidence>
<dbReference type="GO" id="GO:0043122">
    <property type="term" value="P:regulation of canonical NF-kappaB signal transduction"/>
    <property type="evidence" value="ECO:0007669"/>
    <property type="project" value="TreeGrafter"/>
</dbReference>
<dbReference type="PANTHER" id="PTHR10131:SF138">
    <property type="entry name" value="RE66324P"/>
    <property type="match status" value="1"/>
</dbReference>
<feature type="domain" description="RING-type" evidence="4">
    <location>
        <begin position="30"/>
        <end position="67"/>
    </location>
</feature>
<dbReference type="InterPro" id="IPR049342">
    <property type="entry name" value="TRAF1-6_MATH_dom"/>
</dbReference>
<proteinExistence type="evidence at transcript level"/>
<dbReference type="SUPFAM" id="SSF49599">
    <property type="entry name" value="TRAF domain-like"/>
    <property type="match status" value="2"/>
</dbReference>
<dbReference type="InterPro" id="IPR001841">
    <property type="entry name" value="Znf_RING"/>
</dbReference>
<keyword evidence="1 3" id="KW-0863">Zinc-finger</keyword>
<dbReference type="Gene3D" id="2.60.210.10">
    <property type="entry name" value="Apoptosis, Tumor Necrosis Factor Receptor Associated Protein 2, Chain A"/>
    <property type="match status" value="1"/>
</dbReference>
<dbReference type="GO" id="GO:0008270">
    <property type="term" value="F:zinc ion binding"/>
    <property type="evidence" value="ECO:0007669"/>
    <property type="project" value="UniProtKB-KW"/>
</dbReference>